<dbReference type="PROSITE" id="PS00018">
    <property type="entry name" value="EF_HAND_1"/>
    <property type="match status" value="2"/>
</dbReference>
<dbReference type="InParanoid" id="A0A2P6MPF5"/>
<name>A0A2P6MPF5_9EUKA</name>
<evidence type="ECO:0000256" key="1">
    <source>
        <dbReference type="ARBA" id="ARBA00022837"/>
    </source>
</evidence>
<feature type="region of interest" description="Disordered" evidence="2">
    <location>
        <begin position="1"/>
        <end position="62"/>
    </location>
</feature>
<dbReference type="EMBL" id="MDYQ01000599">
    <property type="protein sequence ID" value="PRP73565.1"/>
    <property type="molecule type" value="Genomic_DNA"/>
</dbReference>
<protein>
    <recommendedName>
        <fullName evidence="5">EF-hand domain-containing protein</fullName>
    </recommendedName>
</protein>
<sequence>MSSFLDRNGDGKVNFADLKGKQSMNNQPMAHRNPLDRNGDGRINMADLKSNTNTTSTGLAHNPLDKNFDGKVDYKDFAGQSTLGAPGMMQNTVTTTTQTVLPAQTVQRQRLSREYDSNMILNQGAYVQSTKRASLVRAEPTVVETIQKDVVIQERIHPMMKEEIQPIIYREREQLDVKQVTQMLHETQIQPTIIQQRELPAETREAVIERGAAILPNTVLPRHEVAATSRSQIVHAPIVEEIIKKTVIEEIQPVLERDIIQATVIQNTQPIYEKIIEAPTVTRSIVEVRELGTFEAGQSSFGSRRLSQNYNSTVLPNQFQSGLQGQRLSGNYNDSLLLQQQNQLLGQSSLQGQRLSGNYNDNLLLQQQNRRLSATYVDPVLLQQQNQFAMAGPAQLQQNRRLSQTFNDQFLSNQRLSNPAQLAGINNTGLGMASATGLGQSNYNQPQLYGNSGMQRNIFVDQPVSINQLNNGGLMNNGLNGGLMNNGLNQNGEWRSVNNGAWTNGLLEKQLQNQRYGNMQSQNAMPASLGRM</sequence>
<evidence type="ECO:0000313" key="4">
    <source>
        <dbReference type="Proteomes" id="UP000241769"/>
    </source>
</evidence>
<feature type="compositionally biased region" description="Polar residues" evidence="2">
    <location>
        <begin position="49"/>
        <end position="59"/>
    </location>
</feature>
<organism evidence="3 4">
    <name type="scientific">Planoprotostelium fungivorum</name>
    <dbReference type="NCBI Taxonomy" id="1890364"/>
    <lineage>
        <taxon>Eukaryota</taxon>
        <taxon>Amoebozoa</taxon>
        <taxon>Evosea</taxon>
        <taxon>Variosea</taxon>
        <taxon>Cavosteliida</taxon>
        <taxon>Cavosteliaceae</taxon>
        <taxon>Planoprotostelium</taxon>
    </lineage>
</organism>
<keyword evidence="4" id="KW-1185">Reference proteome</keyword>
<keyword evidence="1" id="KW-0106">Calcium</keyword>
<proteinExistence type="predicted"/>
<evidence type="ECO:0008006" key="5">
    <source>
        <dbReference type="Google" id="ProtNLM"/>
    </source>
</evidence>
<evidence type="ECO:0000313" key="3">
    <source>
        <dbReference type="EMBL" id="PRP73565.1"/>
    </source>
</evidence>
<dbReference type="SUPFAM" id="SSF47473">
    <property type="entry name" value="EF-hand"/>
    <property type="match status" value="1"/>
</dbReference>
<dbReference type="OrthoDB" id="2118965at2759"/>
<reference evidence="3 4" key="1">
    <citation type="journal article" date="2018" name="Genome Biol. Evol.">
        <title>Multiple Roots of Fruiting Body Formation in Amoebozoa.</title>
        <authorList>
            <person name="Hillmann F."/>
            <person name="Forbes G."/>
            <person name="Novohradska S."/>
            <person name="Ferling I."/>
            <person name="Riege K."/>
            <person name="Groth M."/>
            <person name="Westermann M."/>
            <person name="Marz M."/>
            <person name="Spaller T."/>
            <person name="Winckler T."/>
            <person name="Schaap P."/>
            <person name="Glockner G."/>
        </authorList>
    </citation>
    <scope>NUCLEOTIDE SEQUENCE [LARGE SCALE GENOMIC DNA]</scope>
    <source>
        <strain evidence="3 4">Jena</strain>
    </source>
</reference>
<gene>
    <name evidence="3" type="ORF">PROFUN_02574</name>
</gene>
<dbReference type="InterPro" id="IPR018247">
    <property type="entry name" value="EF_Hand_1_Ca_BS"/>
</dbReference>
<dbReference type="InterPro" id="IPR011992">
    <property type="entry name" value="EF-hand-dom_pair"/>
</dbReference>
<comment type="caution">
    <text evidence="3">The sequence shown here is derived from an EMBL/GenBank/DDBJ whole genome shotgun (WGS) entry which is preliminary data.</text>
</comment>
<dbReference type="Proteomes" id="UP000241769">
    <property type="component" value="Unassembled WGS sequence"/>
</dbReference>
<accession>A0A2P6MPF5</accession>
<evidence type="ECO:0000256" key="2">
    <source>
        <dbReference type="SAM" id="MobiDB-lite"/>
    </source>
</evidence>
<dbReference type="AlphaFoldDB" id="A0A2P6MPF5"/>